<protein>
    <submittedName>
        <fullName evidence="3">Rad21 protein</fullName>
    </submittedName>
</protein>
<evidence type="ECO:0000313" key="3">
    <source>
        <dbReference type="EMBL" id="EAU88361.2"/>
    </source>
</evidence>
<dbReference type="GO" id="GO:0007064">
    <property type="term" value="P:mitotic sister chromatid cohesion"/>
    <property type="evidence" value="ECO:0007669"/>
    <property type="project" value="TreeGrafter"/>
</dbReference>
<dbReference type="Pfam" id="PF04824">
    <property type="entry name" value="Rad21_Rec8"/>
    <property type="match status" value="1"/>
</dbReference>
<feature type="region of interest" description="Disordered" evidence="1">
    <location>
        <begin position="191"/>
        <end position="219"/>
    </location>
</feature>
<dbReference type="InterPro" id="IPR036390">
    <property type="entry name" value="WH_DNA-bd_sf"/>
</dbReference>
<dbReference type="OMA" id="HEDIHEM"/>
<dbReference type="PANTHER" id="PTHR12585:SF69">
    <property type="entry name" value="FI11703P"/>
    <property type="match status" value="1"/>
</dbReference>
<dbReference type="InterPro" id="IPR006909">
    <property type="entry name" value="Rad21/Rec8_C_eu"/>
</dbReference>
<dbReference type="GO" id="GO:1990414">
    <property type="term" value="P:replication-born double-strand break repair via sister chromatid exchange"/>
    <property type="evidence" value="ECO:0007669"/>
    <property type="project" value="TreeGrafter"/>
</dbReference>
<comment type="caution">
    <text evidence="3">The sequence shown here is derived from an EMBL/GenBank/DDBJ whole genome shotgun (WGS) entry which is preliminary data.</text>
</comment>
<dbReference type="GO" id="GO:0003682">
    <property type="term" value="F:chromatin binding"/>
    <property type="evidence" value="ECO:0007669"/>
    <property type="project" value="TreeGrafter"/>
</dbReference>
<feature type="domain" description="Rad21/Rec8-like protein C-terminal eukaryotic" evidence="2">
    <location>
        <begin position="481"/>
        <end position="530"/>
    </location>
</feature>
<dbReference type="RefSeq" id="XP_001833427.2">
    <property type="nucleotide sequence ID" value="XM_001833375.2"/>
</dbReference>
<keyword evidence="4" id="KW-1185">Reference proteome</keyword>
<organism evidence="3 4">
    <name type="scientific">Coprinopsis cinerea (strain Okayama-7 / 130 / ATCC MYA-4618 / FGSC 9003)</name>
    <name type="common">Inky cap fungus</name>
    <name type="synonym">Hormographiella aspergillata</name>
    <dbReference type="NCBI Taxonomy" id="240176"/>
    <lineage>
        <taxon>Eukaryota</taxon>
        <taxon>Fungi</taxon>
        <taxon>Dikarya</taxon>
        <taxon>Basidiomycota</taxon>
        <taxon>Agaricomycotina</taxon>
        <taxon>Agaricomycetes</taxon>
        <taxon>Agaricomycetidae</taxon>
        <taxon>Agaricales</taxon>
        <taxon>Agaricineae</taxon>
        <taxon>Psathyrellaceae</taxon>
        <taxon>Coprinopsis</taxon>
    </lineage>
</organism>
<accession>A8NFY2</accession>
<evidence type="ECO:0000313" key="4">
    <source>
        <dbReference type="Proteomes" id="UP000001861"/>
    </source>
</evidence>
<name>A8NFY2_COPC7</name>
<dbReference type="VEuPathDB" id="FungiDB:CC1G_05127"/>
<dbReference type="PANTHER" id="PTHR12585">
    <property type="entry name" value="SCC1 / RAD21 FAMILY MEMBER"/>
    <property type="match status" value="1"/>
</dbReference>
<dbReference type="GeneID" id="6009923"/>
<sequence>MALRLSGQLLLGVAFRPGVVDLTEDQLNVNTTTITLQANTIDVNLVLPDDNWDMGFIDRPLRDSGHHQAQIEDITLPLTNGLDHFGTFDNFDIGPSDGIGSQDFQDIDLGIDWDGAPARENEDGMSVDHESIGVGRDAASVHSMRSFHLNGISKGIDLDMQSIRSLSRDPSEPPFQSQMDMDFPDFGGMDLELPDTPAADDNPLPDTNVEPKPVRKPRERKQIIDSVTEMADGPGFASQGDGPFKDVSNIVTEQRFLPRTALEMKLFAIGDDPLPHFLPTKTINNDLFLSAGPPGLAPELAELFLRPLESSGQKRRYASVAPDGSKRIRLDEDEVEAGRRGVSLAPSIAGLTDKGGEDHNLTGDFDFGDQTGGLDEYQLDLPNEDGYGNVDFELGRSRSVSVAPSVRSRLSTPGAEGWEGEGGYIDSSCPIAMFDRRQPPTQAQEEAQEADAKGFSKNTVKALGFVRKELQPTDDVEDVTMSFNAMATKATRRAAASFFFELLVLGTRDCVKLTQPAPFEDIRVQGKPRLWQAQRHSPRSSE</sequence>
<dbReference type="InParanoid" id="A8NFY2"/>
<dbReference type="Gene3D" id="1.10.10.580">
    <property type="entry name" value="Structural maintenance of chromosome 1. Chain E"/>
    <property type="match status" value="1"/>
</dbReference>
<dbReference type="STRING" id="240176.A8NFY2"/>
<proteinExistence type="predicted"/>
<dbReference type="OrthoDB" id="10071381at2759"/>
<dbReference type="KEGG" id="cci:CC1G_05127"/>
<dbReference type="AlphaFoldDB" id="A8NFY2"/>
<dbReference type="HOGENOM" id="CLU_015775_0_0_1"/>
<dbReference type="eggNOG" id="KOG1213">
    <property type="taxonomic scope" value="Eukaryota"/>
</dbReference>
<dbReference type="SUPFAM" id="SSF46785">
    <property type="entry name" value="Winged helix' DNA-binding domain"/>
    <property type="match status" value="1"/>
</dbReference>
<dbReference type="EMBL" id="AACS02000002">
    <property type="protein sequence ID" value="EAU88361.2"/>
    <property type="molecule type" value="Genomic_DNA"/>
</dbReference>
<dbReference type="FunCoup" id="A8NFY2">
    <property type="interactions" value="296"/>
</dbReference>
<dbReference type="InterPro" id="IPR023093">
    <property type="entry name" value="ScpA-like_C"/>
</dbReference>
<dbReference type="Proteomes" id="UP000001861">
    <property type="component" value="Unassembled WGS sequence"/>
</dbReference>
<evidence type="ECO:0000256" key="1">
    <source>
        <dbReference type="SAM" id="MobiDB-lite"/>
    </source>
</evidence>
<evidence type="ECO:0000259" key="2">
    <source>
        <dbReference type="Pfam" id="PF04824"/>
    </source>
</evidence>
<gene>
    <name evidence="3" type="ORF">CC1G_05127</name>
</gene>
<dbReference type="GO" id="GO:0030892">
    <property type="term" value="C:mitotic cohesin complex"/>
    <property type="evidence" value="ECO:0007669"/>
    <property type="project" value="TreeGrafter"/>
</dbReference>
<dbReference type="InterPro" id="IPR039781">
    <property type="entry name" value="Rad21/Rec8-like"/>
</dbReference>
<reference evidence="3 4" key="1">
    <citation type="journal article" date="2010" name="Proc. Natl. Acad. Sci. U.S.A.">
        <title>Insights into evolution of multicellular fungi from the assembled chromosomes of the mushroom Coprinopsis cinerea (Coprinus cinereus).</title>
        <authorList>
            <person name="Stajich J.E."/>
            <person name="Wilke S.K."/>
            <person name="Ahren D."/>
            <person name="Au C.H."/>
            <person name="Birren B.W."/>
            <person name="Borodovsky M."/>
            <person name="Burns C."/>
            <person name="Canback B."/>
            <person name="Casselton L.A."/>
            <person name="Cheng C.K."/>
            <person name="Deng J."/>
            <person name="Dietrich F.S."/>
            <person name="Fargo D.C."/>
            <person name="Farman M.L."/>
            <person name="Gathman A.C."/>
            <person name="Goldberg J."/>
            <person name="Guigo R."/>
            <person name="Hoegger P.J."/>
            <person name="Hooker J.B."/>
            <person name="Huggins A."/>
            <person name="James T.Y."/>
            <person name="Kamada T."/>
            <person name="Kilaru S."/>
            <person name="Kodira C."/>
            <person name="Kues U."/>
            <person name="Kupfer D."/>
            <person name="Kwan H.S."/>
            <person name="Lomsadze A."/>
            <person name="Li W."/>
            <person name="Lilly W.W."/>
            <person name="Ma L.J."/>
            <person name="Mackey A.J."/>
            <person name="Manning G."/>
            <person name="Martin F."/>
            <person name="Muraguchi H."/>
            <person name="Natvig D.O."/>
            <person name="Palmerini H."/>
            <person name="Ramesh M.A."/>
            <person name="Rehmeyer C.J."/>
            <person name="Roe B.A."/>
            <person name="Shenoy N."/>
            <person name="Stanke M."/>
            <person name="Ter-Hovhannisyan V."/>
            <person name="Tunlid A."/>
            <person name="Velagapudi R."/>
            <person name="Vision T.J."/>
            <person name="Zeng Q."/>
            <person name="Zolan M.E."/>
            <person name="Pukkila P.J."/>
        </authorList>
    </citation>
    <scope>NUCLEOTIDE SEQUENCE [LARGE SCALE GENOMIC DNA]</scope>
    <source>
        <strain evidence="4">Okayama-7 / 130 / ATCC MYA-4618 / FGSC 9003</strain>
    </source>
</reference>